<comment type="caution">
    <text evidence="5">The sequence shown here is derived from an EMBL/GenBank/DDBJ whole genome shotgun (WGS) entry which is preliminary data.</text>
</comment>
<dbReference type="GeneID" id="19155827"/>
<dbReference type="PANTHER" id="PTHR12283">
    <property type="entry name" value="GLUTAMINYL-PEPTIDE CYCLOTRANSFERASE"/>
    <property type="match status" value="1"/>
</dbReference>
<keyword evidence="1" id="KW-0808">Transferase</keyword>
<dbReference type="eggNOG" id="KOG3946">
    <property type="taxonomic scope" value="Eukaryota"/>
</dbReference>
<dbReference type="InterPro" id="IPR040234">
    <property type="entry name" value="QC/QCL"/>
</dbReference>
<evidence type="ECO:0000313" key="6">
    <source>
        <dbReference type="Proteomes" id="UP000019484"/>
    </source>
</evidence>
<accession>W9ZMS9</accession>
<dbReference type="RefSeq" id="XP_007720028.1">
    <property type="nucleotide sequence ID" value="XM_007721838.1"/>
</dbReference>
<evidence type="ECO:0000259" key="4">
    <source>
        <dbReference type="Pfam" id="PF04389"/>
    </source>
</evidence>
<evidence type="ECO:0000256" key="1">
    <source>
        <dbReference type="ARBA" id="ARBA00022679"/>
    </source>
</evidence>
<evidence type="ECO:0000256" key="3">
    <source>
        <dbReference type="RuleBase" id="RU361240"/>
    </source>
</evidence>
<dbReference type="GO" id="GO:0008270">
    <property type="term" value="F:zinc ion binding"/>
    <property type="evidence" value="ECO:0007669"/>
    <property type="project" value="TreeGrafter"/>
</dbReference>
<dbReference type="HOGENOM" id="CLU_045003_0_0_1"/>
<dbReference type="OrthoDB" id="3907302at2759"/>
<dbReference type="Proteomes" id="UP000019484">
    <property type="component" value="Unassembled WGS sequence"/>
</dbReference>
<reference evidence="5 6" key="1">
    <citation type="submission" date="2013-03" db="EMBL/GenBank/DDBJ databases">
        <title>The Genome Sequence of Capronia coronata CBS 617.96.</title>
        <authorList>
            <consortium name="The Broad Institute Genomics Platform"/>
            <person name="Cuomo C."/>
            <person name="de Hoog S."/>
            <person name="Gorbushina A."/>
            <person name="Walker B."/>
            <person name="Young S.K."/>
            <person name="Zeng Q."/>
            <person name="Gargeya S."/>
            <person name="Fitzgerald M."/>
            <person name="Haas B."/>
            <person name="Abouelleil A."/>
            <person name="Allen A.W."/>
            <person name="Alvarado L."/>
            <person name="Arachchi H.M."/>
            <person name="Berlin A.M."/>
            <person name="Chapman S.B."/>
            <person name="Gainer-Dewar J."/>
            <person name="Goldberg J."/>
            <person name="Griggs A."/>
            <person name="Gujja S."/>
            <person name="Hansen M."/>
            <person name="Howarth C."/>
            <person name="Imamovic A."/>
            <person name="Ireland A."/>
            <person name="Larimer J."/>
            <person name="McCowan C."/>
            <person name="Murphy C."/>
            <person name="Pearson M."/>
            <person name="Poon T.W."/>
            <person name="Priest M."/>
            <person name="Roberts A."/>
            <person name="Saif S."/>
            <person name="Shea T."/>
            <person name="Sisk P."/>
            <person name="Sykes S."/>
            <person name="Wortman J."/>
            <person name="Nusbaum C."/>
            <person name="Birren B."/>
        </authorList>
    </citation>
    <scope>NUCLEOTIDE SEQUENCE [LARGE SCALE GENOMIC DNA]</scope>
    <source>
        <strain evidence="5 6">CBS 617.96</strain>
    </source>
</reference>
<comment type="similarity">
    <text evidence="3">Belongs to the peptidase M28 family.</text>
</comment>
<dbReference type="Gene3D" id="3.40.630.10">
    <property type="entry name" value="Zn peptidases"/>
    <property type="match status" value="1"/>
</dbReference>
<dbReference type="AlphaFoldDB" id="W9ZMS9"/>
<dbReference type="PANTHER" id="PTHR12283:SF6">
    <property type="entry name" value="GLUTAMINYL-PEPTIDE CYCLOTRANSFERASE-RELATED"/>
    <property type="match status" value="1"/>
</dbReference>
<sequence length="387" mass="43646">MSCWRWNGVLTGLVLLSLHVLAYTPLSNDTLLNLLPQPQPADFDIKTGALLAPILIPRVPGTPGSQIARQHLVDFFQHSLPSWSVTFQNSTSKTPTHGNTEVPFVNVIATRDPPWLQPGNVGRLTLVAHYDSKYKPDGFIGATDSAAPCAMIMHAMRSIDAALTKKWESLQSAGDLDLDFEEYKGIQVLFLDGEEAFQSWTATDSIYGARSLAEEWEHTMNPATSIYKNKLDSIDLFVLLDLLGSPEDLPIPSWQHTSHWSYVKMAEAEQRLRKLELFKSTPSRTWLPDKDKKETDIFSSYVMQDDHLPFIARGVHVLHLIPSRFPSVWHTMKDDGEHLDVPTVEDWALLTTVFAAEYMELEGFFEPPPATQKIKRHAEEVISRTEL</sequence>
<evidence type="ECO:0000256" key="2">
    <source>
        <dbReference type="ARBA" id="ARBA00023315"/>
    </source>
</evidence>
<name>W9ZMS9_9EURO</name>
<dbReference type="EC" id="3.4.-.-" evidence="3"/>
<proteinExistence type="inferred from homology"/>
<dbReference type="EMBL" id="AMWN01000001">
    <property type="protein sequence ID" value="EXJ95799.1"/>
    <property type="molecule type" value="Genomic_DNA"/>
</dbReference>
<feature type="signal peptide" evidence="3">
    <location>
        <begin position="1"/>
        <end position="22"/>
    </location>
</feature>
<keyword evidence="2" id="KW-0012">Acyltransferase</keyword>
<keyword evidence="3" id="KW-0479">Metal-binding</keyword>
<keyword evidence="3" id="KW-0645">Protease</keyword>
<feature type="chain" id="PRO_5005151968" description="Peptide hydrolase" evidence="3">
    <location>
        <begin position="23"/>
        <end position="387"/>
    </location>
</feature>
<keyword evidence="3" id="KW-0862">Zinc</keyword>
<dbReference type="SUPFAM" id="SSF53187">
    <property type="entry name" value="Zn-dependent exopeptidases"/>
    <property type="match status" value="1"/>
</dbReference>
<dbReference type="InterPro" id="IPR007484">
    <property type="entry name" value="Peptidase_M28"/>
</dbReference>
<dbReference type="GO" id="GO:0006508">
    <property type="term" value="P:proteolysis"/>
    <property type="evidence" value="ECO:0007669"/>
    <property type="project" value="UniProtKB-KW"/>
</dbReference>
<dbReference type="InterPro" id="IPR037457">
    <property type="entry name" value="M28_QC"/>
</dbReference>
<organism evidence="5 6">
    <name type="scientific">Capronia coronata CBS 617.96</name>
    <dbReference type="NCBI Taxonomy" id="1182541"/>
    <lineage>
        <taxon>Eukaryota</taxon>
        <taxon>Fungi</taxon>
        <taxon>Dikarya</taxon>
        <taxon>Ascomycota</taxon>
        <taxon>Pezizomycotina</taxon>
        <taxon>Eurotiomycetes</taxon>
        <taxon>Chaetothyriomycetidae</taxon>
        <taxon>Chaetothyriales</taxon>
        <taxon>Herpotrichiellaceae</taxon>
        <taxon>Capronia</taxon>
    </lineage>
</organism>
<dbReference type="GO" id="GO:0008233">
    <property type="term" value="F:peptidase activity"/>
    <property type="evidence" value="ECO:0007669"/>
    <property type="project" value="UniProtKB-KW"/>
</dbReference>
<dbReference type="CDD" id="cd03880">
    <property type="entry name" value="M28_QC_like"/>
    <property type="match status" value="1"/>
</dbReference>
<keyword evidence="6" id="KW-1185">Reference proteome</keyword>
<gene>
    <name evidence="5" type="ORF">A1O1_00923</name>
</gene>
<dbReference type="Pfam" id="PF04389">
    <property type="entry name" value="Peptidase_M28"/>
    <property type="match status" value="1"/>
</dbReference>
<protein>
    <recommendedName>
        <fullName evidence="3">Peptide hydrolase</fullName>
        <ecNumber evidence="3">3.4.-.-</ecNumber>
    </recommendedName>
</protein>
<keyword evidence="3" id="KW-0732">Signal</keyword>
<dbReference type="GO" id="GO:0016603">
    <property type="term" value="F:glutaminyl-peptide cyclotransferase activity"/>
    <property type="evidence" value="ECO:0007669"/>
    <property type="project" value="InterPro"/>
</dbReference>
<dbReference type="STRING" id="1182541.W9ZMS9"/>
<keyword evidence="3" id="KW-0378">Hydrolase</keyword>
<feature type="domain" description="Peptidase M28" evidence="4">
    <location>
        <begin position="119"/>
        <end position="350"/>
    </location>
</feature>
<evidence type="ECO:0000313" key="5">
    <source>
        <dbReference type="EMBL" id="EXJ95799.1"/>
    </source>
</evidence>